<gene>
    <name evidence="2" type="ORF">ACFOZ4_22125</name>
</gene>
<protein>
    <submittedName>
        <fullName evidence="2">DegV family protein</fullName>
    </submittedName>
</protein>
<reference evidence="3" key="1">
    <citation type="journal article" date="2019" name="Int. J. Syst. Evol. Microbiol.">
        <title>The Global Catalogue of Microorganisms (GCM) 10K type strain sequencing project: providing services to taxonomists for standard genome sequencing and annotation.</title>
        <authorList>
            <consortium name="The Broad Institute Genomics Platform"/>
            <consortium name="The Broad Institute Genome Sequencing Center for Infectious Disease"/>
            <person name="Wu L."/>
            <person name="Ma J."/>
        </authorList>
    </citation>
    <scope>NUCLEOTIDE SEQUENCE [LARGE SCALE GENOMIC DNA]</scope>
    <source>
        <strain evidence="3">CGMCC 4.7289</strain>
    </source>
</reference>
<accession>A0ABV8LQK6</accession>
<evidence type="ECO:0000313" key="2">
    <source>
        <dbReference type="EMBL" id="MFC4133316.1"/>
    </source>
</evidence>
<proteinExistence type="predicted"/>
<dbReference type="EMBL" id="JBHSAY010000010">
    <property type="protein sequence ID" value="MFC4133316.1"/>
    <property type="molecule type" value="Genomic_DNA"/>
</dbReference>
<dbReference type="PANTHER" id="PTHR33434:SF2">
    <property type="entry name" value="FATTY ACID-BINDING PROTEIN TM_1468"/>
    <property type="match status" value="1"/>
</dbReference>
<dbReference type="InterPro" id="IPR043168">
    <property type="entry name" value="DegV_C"/>
</dbReference>
<keyword evidence="3" id="KW-1185">Reference proteome</keyword>
<comment type="caution">
    <text evidence="2">The sequence shown here is derived from an EMBL/GenBank/DDBJ whole genome shotgun (WGS) entry which is preliminary data.</text>
</comment>
<dbReference type="InterPro" id="IPR050270">
    <property type="entry name" value="DegV_domain_contain"/>
</dbReference>
<evidence type="ECO:0000313" key="3">
    <source>
        <dbReference type="Proteomes" id="UP001595816"/>
    </source>
</evidence>
<name>A0ABV8LQK6_9ACTN</name>
<dbReference type="Gene3D" id="3.40.50.10170">
    <property type="match status" value="1"/>
</dbReference>
<dbReference type="RefSeq" id="WP_253760884.1">
    <property type="nucleotide sequence ID" value="NZ_JAMZDZ010000001.1"/>
</dbReference>
<dbReference type="NCBIfam" id="TIGR00762">
    <property type="entry name" value="DegV"/>
    <property type="match status" value="1"/>
</dbReference>
<dbReference type="Gene3D" id="3.30.1180.10">
    <property type="match status" value="1"/>
</dbReference>
<sequence>MTIALVTDSTAGLPAEFAGRIRVVPLAVVIDGVARAEGVEVSSAEVAAALRNPKLSVTTSRPAPTEFAEAYQALLDDGATGVVSVHLSAALSGTHESAELAARDFAGRVRVVDSRSTAMGLGFPVLAAVSAAASGATVDEVADVATTAVGRTETYFVVDTLEHLRRGGRIGAASALLGTALAVKPILHVVDGSIVSQDRVRTTSRALDRMVELAMAAAGDEPEVEIAVQHLDTPERAEQIAAIVRERLGDRLRALYTSEVSAVIGAHVGPGVVGVIVHR</sequence>
<dbReference type="SUPFAM" id="SSF82549">
    <property type="entry name" value="DAK1/DegV-like"/>
    <property type="match status" value="1"/>
</dbReference>
<keyword evidence="1" id="KW-0446">Lipid-binding</keyword>
<dbReference type="InterPro" id="IPR003797">
    <property type="entry name" value="DegV"/>
</dbReference>
<organism evidence="2 3">
    <name type="scientific">Hamadaea flava</name>
    <dbReference type="NCBI Taxonomy" id="1742688"/>
    <lineage>
        <taxon>Bacteria</taxon>
        <taxon>Bacillati</taxon>
        <taxon>Actinomycetota</taxon>
        <taxon>Actinomycetes</taxon>
        <taxon>Micromonosporales</taxon>
        <taxon>Micromonosporaceae</taxon>
        <taxon>Hamadaea</taxon>
    </lineage>
</organism>
<dbReference type="PANTHER" id="PTHR33434">
    <property type="entry name" value="DEGV DOMAIN-CONTAINING PROTEIN DR_1986-RELATED"/>
    <property type="match status" value="1"/>
</dbReference>
<evidence type="ECO:0000256" key="1">
    <source>
        <dbReference type="ARBA" id="ARBA00023121"/>
    </source>
</evidence>
<dbReference type="PROSITE" id="PS51482">
    <property type="entry name" value="DEGV"/>
    <property type="match status" value="1"/>
</dbReference>
<dbReference type="Proteomes" id="UP001595816">
    <property type="component" value="Unassembled WGS sequence"/>
</dbReference>
<dbReference type="Pfam" id="PF02645">
    <property type="entry name" value="DegV"/>
    <property type="match status" value="1"/>
</dbReference>